<comment type="subcellular location">
    <subcellularLocation>
        <location evidence="1">Cell membrane</location>
        <topology evidence="1">Multi-pass membrane protein</topology>
    </subcellularLocation>
</comment>
<feature type="transmembrane region" description="Helical" evidence="8">
    <location>
        <begin position="190"/>
        <end position="208"/>
    </location>
</feature>
<evidence type="ECO:0000256" key="5">
    <source>
        <dbReference type="ARBA" id="ARBA00022692"/>
    </source>
</evidence>
<protein>
    <submittedName>
        <fullName evidence="9">Branched-chain amino acid ABC transporter permease</fullName>
    </submittedName>
</protein>
<feature type="transmembrane region" description="Helical" evidence="8">
    <location>
        <begin position="130"/>
        <end position="154"/>
    </location>
</feature>
<evidence type="ECO:0000256" key="2">
    <source>
        <dbReference type="ARBA" id="ARBA00010735"/>
    </source>
</evidence>
<reference evidence="9 10" key="1">
    <citation type="submission" date="2014-08" db="EMBL/GenBank/DDBJ databases">
        <title>Clostridium innocuum, an unnegligible vancomycin-resistant pathogen causing extra-intestinal infections.</title>
        <authorList>
            <person name="Feng Y."/>
            <person name="Chiu C.-H."/>
        </authorList>
    </citation>
    <scope>NUCLEOTIDE SEQUENCE [LARGE SCALE GENOMIC DNA]</scope>
    <source>
        <strain evidence="9 10">AN88</strain>
    </source>
</reference>
<feature type="transmembrane region" description="Helical" evidence="8">
    <location>
        <begin position="214"/>
        <end position="233"/>
    </location>
</feature>
<evidence type="ECO:0000256" key="4">
    <source>
        <dbReference type="ARBA" id="ARBA00022475"/>
    </source>
</evidence>
<feature type="transmembrane region" description="Helical" evidence="8">
    <location>
        <begin position="160"/>
        <end position="178"/>
    </location>
</feature>
<sequence length="239" mass="25838">MKLELVENRFRKGIQDGVPIGLGYLSVSFTFGMMAVSNGIPVEAAVVISLTNVTSAGQFSGLTLMLAHGSYVELALSQFIINLRYALMSLSLTQKVDRQMKTHERALIAYGVTDEIFALASSTYERVGKWYMAGLIAFPVFCWTLGTFLGGAASTLLPEAIRSALGIAIYGMFLAIIIPPARKLRSVRIVLLLSVILSCLFAAMQAVVPVSSGFVIIICTIAASAFGAWFFPVEEVQHD</sequence>
<evidence type="ECO:0000313" key="10">
    <source>
        <dbReference type="Proteomes" id="UP000030008"/>
    </source>
</evidence>
<dbReference type="InterPro" id="IPR011606">
    <property type="entry name" value="Brnchd-chn_aa_trnsp_permease"/>
</dbReference>
<keyword evidence="4" id="KW-1003">Cell membrane</keyword>
<feature type="transmembrane region" description="Helical" evidence="8">
    <location>
        <begin position="21"/>
        <end position="40"/>
    </location>
</feature>
<evidence type="ECO:0000256" key="8">
    <source>
        <dbReference type="SAM" id="Phobius"/>
    </source>
</evidence>
<dbReference type="GO" id="GO:0005886">
    <property type="term" value="C:plasma membrane"/>
    <property type="evidence" value="ECO:0007669"/>
    <property type="project" value="UniProtKB-SubCell"/>
</dbReference>
<dbReference type="PANTHER" id="PTHR34979:SF1">
    <property type="entry name" value="INNER MEMBRANE PROTEIN YGAZ"/>
    <property type="match status" value="1"/>
</dbReference>
<gene>
    <name evidence="9" type="ORF">CIAN88_12780</name>
</gene>
<evidence type="ECO:0000256" key="1">
    <source>
        <dbReference type="ARBA" id="ARBA00004651"/>
    </source>
</evidence>
<evidence type="ECO:0000256" key="3">
    <source>
        <dbReference type="ARBA" id="ARBA00022448"/>
    </source>
</evidence>
<organism evidence="9 10">
    <name type="scientific">Clostridium innocuum</name>
    <dbReference type="NCBI Taxonomy" id="1522"/>
    <lineage>
        <taxon>Bacteria</taxon>
        <taxon>Bacillati</taxon>
        <taxon>Bacillota</taxon>
        <taxon>Clostridia</taxon>
        <taxon>Eubacteriales</taxon>
        <taxon>Clostridiaceae</taxon>
        <taxon>Clostridium</taxon>
    </lineage>
</organism>
<dbReference type="Pfam" id="PF03591">
    <property type="entry name" value="AzlC"/>
    <property type="match status" value="1"/>
</dbReference>
<dbReference type="Proteomes" id="UP000030008">
    <property type="component" value="Unassembled WGS sequence"/>
</dbReference>
<dbReference type="EMBL" id="JQIF01000053">
    <property type="protein sequence ID" value="KGJ52784.1"/>
    <property type="molecule type" value="Genomic_DNA"/>
</dbReference>
<dbReference type="PANTHER" id="PTHR34979">
    <property type="entry name" value="INNER MEMBRANE PROTEIN YGAZ"/>
    <property type="match status" value="1"/>
</dbReference>
<evidence type="ECO:0000313" key="9">
    <source>
        <dbReference type="EMBL" id="KGJ52784.1"/>
    </source>
</evidence>
<keyword evidence="3" id="KW-0813">Transport</keyword>
<dbReference type="RefSeq" id="WP_044905802.1">
    <property type="nucleotide sequence ID" value="NZ_JAHOLM010000009.1"/>
</dbReference>
<dbReference type="AlphaFoldDB" id="A0A099I490"/>
<keyword evidence="6 8" id="KW-1133">Transmembrane helix</keyword>
<comment type="caution">
    <text evidence="9">The sequence shown here is derived from an EMBL/GenBank/DDBJ whole genome shotgun (WGS) entry which is preliminary data.</text>
</comment>
<dbReference type="GO" id="GO:1903785">
    <property type="term" value="P:L-valine transmembrane transport"/>
    <property type="evidence" value="ECO:0007669"/>
    <property type="project" value="TreeGrafter"/>
</dbReference>
<evidence type="ECO:0000256" key="6">
    <source>
        <dbReference type="ARBA" id="ARBA00022989"/>
    </source>
</evidence>
<evidence type="ECO:0000256" key="7">
    <source>
        <dbReference type="ARBA" id="ARBA00023136"/>
    </source>
</evidence>
<keyword evidence="7 8" id="KW-0472">Membrane</keyword>
<name>A0A099I490_CLOIN</name>
<accession>A0A099I490</accession>
<proteinExistence type="inferred from homology"/>
<comment type="similarity">
    <text evidence="2">Belongs to the AzlC family.</text>
</comment>
<keyword evidence="5 8" id="KW-0812">Transmembrane</keyword>